<dbReference type="AlphaFoldDB" id="X1R362"/>
<evidence type="ECO:0000313" key="2">
    <source>
        <dbReference type="EMBL" id="GAI75197.1"/>
    </source>
</evidence>
<proteinExistence type="predicted"/>
<comment type="caution">
    <text evidence="2">The sequence shown here is derived from an EMBL/GenBank/DDBJ whole genome shotgun (WGS) entry which is preliminary data.</text>
</comment>
<reference evidence="2" key="1">
    <citation type="journal article" date="2014" name="Front. Microbiol.">
        <title>High frequency of phylogenetically diverse reductive dehalogenase-homologous genes in deep subseafloor sedimentary metagenomes.</title>
        <authorList>
            <person name="Kawai M."/>
            <person name="Futagami T."/>
            <person name="Toyoda A."/>
            <person name="Takaki Y."/>
            <person name="Nishi S."/>
            <person name="Hori S."/>
            <person name="Arai W."/>
            <person name="Tsubouchi T."/>
            <person name="Morono Y."/>
            <person name="Uchiyama I."/>
            <person name="Ito T."/>
            <person name="Fujiyama A."/>
            <person name="Inagaki F."/>
            <person name="Takami H."/>
        </authorList>
    </citation>
    <scope>NUCLEOTIDE SEQUENCE</scope>
    <source>
        <strain evidence="2">Expedition CK06-06</strain>
    </source>
</reference>
<keyword evidence="1" id="KW-0812">Transmembrane</keyword>
<protein>
    <submittedName>
        <fullName evidence="2">Uncharacterized protein</fullName>
    </submittedName>
</protein>
<accession>X1R362</accession>
<keyword evidence="1" id="KW-1133">Transmembrane helix</keyword>
<feature type="non-terminal residue" evidence="2">
    <location>
        <position position="142"/>
    </location>
</feature>
<organism evidence="2">
    <name type="scientific">marine sediment metagenome</name>
    <dbReference type="NCBI Taxonomy" id="412755"/>
    <lineage>
        <taxon>unclassified sequences</taxon>
        <taxon>metagenomes</taxon>
        <taxon>ecological metagenomes</taxon>
    </lineage>
</organism>
<name>X1R362_9ZZZZ</name>
<feature type="transmembrane region" description="Helical" evidence="1">
    <location>
        <begin position="41"/>
        <end position="60"/>
    </location>
</feature>
<sequence length="142" mass="15927">MIKGSGTQNTATRSESDSIPYPPSWLDRFTEWIERLPGRSWVFYPALGLVLAFAVTVVHWRDGSYPIGTFDAFHVWFGFQTPYFLAMMRYLDGAAEAALKNFRPALNVSEAEYAELSYRLTTAPARPMLLSSLAGVILTVLI</sequence>
<evidence type="ECO:0000256" key="1">
    <source>
        <dbReference type="SAM" id="Phobius"/>
    </source>
</evidence>
<keyword evidence="1" id="KW-0472">Membrane</keyword>
<gene>
    <name evidence="2" type="ORF">S12H4_20413</name>
</gene>
<dbReference type="EMBL" id="BARW01010352">
    <property type="protein sequence ID" value="GAI75197.1"/>
    <property type="molecule type" value="Genomic_DNA"/>
</dbReference>